<dbReference type="InterPro" id="IPR051317">
    <property type="entry name" value="Gfo/Idh/MocA_oxidoreduct"/>
</dbReference>
<comment type="similarity">
    <text evidence="1">Belongs to the Gfo/Idh/MocA family.</text>
</comment>
<dbReference type="InterPro" id="IPR000683">
    <property type="entry name" value="Gfo/Idh/MocA-like_OxRdtase_N"/>
</dbReference>
<keyword evidence="2" id="KW-0560">Oxidoreductase</keyword>
<dbReference type="PANTHER" id="PTHR43708:SF5">
    <property type="entry name" value="CONSERVED EXPRESSED OXIDOREDUCTASE (EUROFUNG)-RELATED"/>
    <property type="match status" value="1"/>
</dbReference>
<protein>
    <submittedName>
        <fullName evidence="5">Gfo/Idh/MocA family oxidoreductase</fullName>
    </submittedName>
</protein>
<dbReference type="Gene3D" id="3.30.360.10">
    <property type="entry name" value="Dihydrodipicolinate Reductase, domain 2"/>
    <property type="match status" value="1"/>
</dbReference>
<accession>A0ABS9KHZ8</accession>
<dbReference type="SUPFAM" id="SSF51735">
    <property type="entry name" value="NAD(P)-binding Rossmann-fold domains"/>
    <property type="match status" value="1"/>
</dbReference>
<dbReference type="Gene3D" id="3.40.50.720">
    <property type="entry name" value="NAD(P)-binding Rossmann-like Domain"/>
    <property type="match status" value="1"/>
</dbReference>
<dbReference type="Proteomes" id="UP001165366">
    <property type="component" value="Unassembled WGS sequence"/>
</dbReference>
<sequence length="349" mass="39613">MDFLPNKKKSIAIIGAGGIVKDAHLPAYQNAGFDVAVIYDLNKEKAEILAEQFNISKAAQTLDEFHDIANEKDCVFDLAVPANAILDVLSTLPDKSGVLIQKPLGENLTQAKKIFNLCEKKEITAGVNFQLRQAPFICQAKQMIETGEIGELHDIDIKMTVYTPWHLWDFLYELPRVEILYHSVHYIDLVRYFFGNPKSVYARTIKHPKMKDLASTKSNIYMDYGKLKRAAINTNHGHDFGPEHQESYIKFEGTQGAIKIQVGVNLDYPKGREDQFEYNKLSDQKGWQRKEIDGSWFPDAFIGPMAGLMKKLEDPHYEYPNSISDAVETMKVVETAYLSSEKDGRTINE</sequence>
<dbReference type="InterPro" id="IPR004104">
    <property type="entry name" value="Gfo/Idh/MocA-like_OxRdtase_C"/>
</dbReference>
<evidence type="ECO:0000256" key="1">
    <source>
        <dbReference type="ARBA" id="ARBA00010928"/>
    </source>
</evidence>
<dbReference type="SUPFAM" id="SSF55347">
    <property type="entry name" value="Glyceraldehyde-3-phosphate dehydrogenase-like, C-terminal domain"/>
    <property type="match status" value="1"/>
</dbReference>
<dbReference type="PANTHER" id="PTHR43708">
    <property type="entry name" value="CONSERVED EXPRESSED OXIDOREDUCTASE (EUROFUNG)"/>
    <property type="match status" value="1"/>
</dbReference>
<organism evidence="5 6">
    <name type="scientific">Rhodohalobacter sulfatireducens</name>
    <dbReference type="NCBI Taxonomy" id="2911366"/>
    <lineage>
        <taxon>Bacteria</taxon>
        <taxon>Pseudomonadati</taxon>
        <taxon>Balneolota</taxon>
        <taxon>Balneolia</taxon>
        <taxon>Balneolales</taxon>
        <taxon>Balneolaceae</taxon>
        <taxon>Rhodohalobacter</taxon>
    </lineage>
</organism>
<comment type="caution">
    <text evidence="5">The sequence shown here is derived from an EMBL/GenBank/DDBJ whole genome shotgun (WGS) entry which is preliminary data.</text>
</comment>
<evidence type="ECO:0000259" key="3">
    <source>
        <dbReference type="Pfam" id="PF01408"/>
    </source>
</evidence>
<dbReference type="Pfam" id="PF02894">
    <property type="entry name" value="GFO_IDH_MocA_C"/>
    <property type="match status" value="1"/>
</dbReference>
<reference evidence="5" key="1">
    <citation type="submission" date="2022-01" db="EMBL/GenBank/DDBJ databases">
        <authorList>
            <person name="Wang Y."/>
        </authorList>
    </citation>
    <scope>NUCLEOTIDE SEQUENCE</scope>
    <source>
        <strain evidence="5">WB101</strain>
    </source>
</reference>
<dbReference type="RefSeq" id="WP_237855858.1">
    <property type="nucleotide sequence ID" value="NZ_JAKLWS010000033.1"/>
</dbReference>
<keyword evidence="6" id="KW-1185">Reference proteome</keyword>
<name>A0ABS9KHZ8_9BACT</name>
<proteinExistence type="inferred from homology"/>
<evidence type="ECO:0000313" key="6">
    <source>
        <dbReference type="Proteomes" id="UP001165366"/>
    </source>
</evidence>
<dbReference type="EMBL" id="JAKLWS010000033">
    <property type="protein sequence ID" value="MCG2590451.1"/>
    <property type="molecule type" value="Genomic_DNA"/>
</dbReference>
<gene>
    <name evidence="5" type="ORF">L6773_17880</name>
</gene>
<feature type="domain" description="Gfo/Idh/MocA-like oxidoreductase N-terminal" evidence="3">
    <location>
        <begin position="10"/>
        <end position="129"/>
    </location>
</feature>
<evidence type="ECO:0000313" key="5">
    <source>
        <dbReference type="EMBL" id="MCG2590451.1"/>
    </source>
</evidence>
<evidence type="ECO:0000259" key="4">
    <source>
        <dbReference type="Pfam" id="PF02894"/>
    </source>
</evidence>
<evidence type="ECO:0000256" key="2">
    <source>
        <dbReference type="ARBA" id="ARBA00023002"/>
    </source>
</evidence>
<dbReference type="Pfam" id="PF01408">
    <property type="entry name" value="GFO_IDH_MocA"/>
    <property type="match status" value="1"/>
</dbReference>
<reference evidence="5" key="2">
    <citation type="submission" date="2024-05" db="EMBL/GenBank/DDBJ databases">
        <title>Rhodohalobacter halophilus gen. nov., sp. nov., a moderately halophilic member of the family Balneolaceae.</title>
        <authorList>
            <person name="Xia J."/>
        </authorList>
    </citation>
    <scope>NUCLEOTIDE SEQUENCE</scope>
    <source>
        <strain evidence="5">WB101</strain>
    </source>
</reference>
<feature type="domain" description="Gfo/Idh/MocA-like oxidoreductase C-terminal" evidence="4">
    <location>
        <begin position="141"/>
        <end position="343"/>
    </location>
</feature>
<dbReference type="InterPro" id="IPR036291">
    <property type="entry name" value="NAD(P)-bd_dom_sf"/>
</dbReference>